<evidence type="ECO:0000313" key="6">
    <source>
        <dbReference type="EMBL" id="KJE88433.1"/>
    </source>
</evidence>
<dbReference type="InParanoid" id="A0A0D2WHW8"/>
<dbReference type="InterPro" id="IPR025660">
    <property type="entry name" value="Pept_his_AS"/>
</dbReference>
<accession>A0A0D2WHW8</accession>
<evidence type="ECO:0000313" key="7">
    <source>
        <dbReference type="Proteomes" id="UP000008743"/>
    </source>
</evidence>
<keyword evidence="2" id="KW-1015">Disulfide bond</keyword>
<dbReference type="Proteomes" id="UP000008743">
    <property type="component" value="Unassembled WGS sequence"/>
</dbReference>
<dbReference type="CDD" id="cd02248">
    <property type="entry name" value="Peptidase_C1A"/>
    <property type="match status" value="1"/>
</dbReference>
<evidence type="ECO:0000256" key="1">
    <source>
        <dbReference type="ARBA" id="ARBA00008455"/>
    </source>
</evidence>
<keyword evidence="7" id="KW-1185">Reference proteome</keyword>
<dbReference type="InterPro" id="IPR013201">
    <property type="entry name" value="Prot_inhib_I29"/>
</dbReference>
<name>A0A0D2WHW8_CAPO3</name>
<dbReference type="eggNOG" id="KOG1542">
    <property type="taxonomic scope" value="Eukaryota"/>
</dbReference>
<dbReference type="Gene3D" id="1.10.287.2250">
    <property type="match status" value="1"/>
</dbReference>
<dbReference type="InterPro" id="IPR013128">
    <property type="entry name" value="Peptidase_C1A"/>
</dbReference>
<feature type="domain" description="Peptidase C1A papain C-terminal" evidence="4">
    <location>
        <begin position="111"/>
        <end position="359"/>
    </location>
</feature>
<evidence type="ECO:0000256" key="3">
    <source>
        <dbReference type="SAM" id="SignalP"/>
    </source>
</evidence>
<dbReference type="STRING" id="595528.A0A0D2WHW8"/>
<dbReference type="OMA" id="THGVTKF"/>
<dbReference type="PROSITE" id="PS00139">
    <property type="entry name" value="THIOL_PROTEASE_CYS"/>
    <property type="match status" value="1"/>
</dbReference>
<dbReference type="PhylomeDB" id="A0A0D2WHW8"/>
<dbReference type="SMART" id="SM00645">
    <property type="entry name" value="Pept_C1"/>
    <property type="match status" value="1"/>
</dbReference>
<feature type="signal peptide" evidence="3">
    <location>
        <begin position="1"/>
        <end position="21"/>
    </location>
</feature>
<dbReference type="Pfam" id="PF08246">
    <property type="entry name" value="Inhibitor_I29"/>
    <property type="match status" value="1"/>
</dbReference>
<dbReference type="OrthoDB" id="65740at2759"/>
<dbReference type="SMART" id="SM00848">
    <property type="entry name" value="Inhibitor_I29"/>
    <property type="match status" value="1"/>
</dbReference>
<keyword evidence="3" id="KW-0732">Signal</keyword>
<dbReference type="Gene3D" id="3.90.70.10">
    <property type="entry name" value="Cysteine proteinases"/>
    <property type="match status" value="1"/>
</dbReference>
<evidence type="ECO:0000259" key="4">
    <source>
        <dbReference type="SMART" id="SM00645"/>
    </source>
</evidence>
<feature type="chain" id="PRO_5018769700" evidence="3">
    <location>
        <begin position="22"/>
        <end position="361"/>
    </location>
</feature>
<dbReference type="AlphaFoldDB" id="A0A0D2WHW8"/>
<evidence type="ECO:0000256" key="2">
    <source>
        <dbReference type="ARBA" id="ARBA00023157"/>
    </source>
</evidence>
<evidence type="ECO:0000259" key="5">
    <source>
        <dbReference type="SMART" id="SM00848"/>
    </source>
</evidence>
<comment type="similarity">
    <text evidence="1">Belongs to the peptidase C1 family.</text>
</comment>
<feature type="domain" description="Cathepsin propeptide inhibitor" evidence="5">
    <location>
        <begin position="27"/>
        <end position="83"/>
    </location>
</feature>
<dbReference type="PROSITE" id="PS00640">
    <property type="entry name" value="THIOL_PROTEASE_ASN"/>
    <property type="match status" value="1"/>
</dbReference>
<dbReference type="RefSeq" id="XP_004364962.1">
    <property type="nucleotide sequence ID" value="XM_004364905.2"/>
</dbReference>
<dbReference type="Pfam" id="PF00112">
    <property type="entry name" value="Peptidase_C1"/>
    <property type="match status" value="1"/>
</dbReference>
<dbReference type="PRINTS" id="PR00705">
    <property type="entry name" value="PAPAIN"/>
</dbReference>
<dbReference type="InterPro" id="IPR038765">
    <property type="entry name" value="Papain-like_cys_pep_sf"/>
</dbReference>
<dbReference type="InterPro" id="IPR025661">
    <property type="entry name" value="Pept_asp_AS"/>
</dbReference>
<gene>
    <name evidence="6" type="ORF">CAOG_000091</name>
</gene>
<dbReference type="SUPFAM" id="SSF54001">
    <property type="entry name" value="Cysteine proteinases"/>
    <property type="match status" value="1"/>
</dbReference>
<dbReference type="InterPro" id="IPR000169">
    <property type="entry name" value="Pept_cys_AS"/>
</dbReference>
<dbReference type="PROSITE" id="PS00639">
    <property type="entry name" value="THIOL_PROTEASE_HIS"/>
    <property type="match status" value="1"/>
</dbReference>
<dbReference type="PANTHER" id="PTHR12411">
    <property type="entry name" value="CYSTEINE PROTEASE FAMILY C1-RELATED"/>
    <property type="match status" value="1"/>
</dbReference>
<dbReference type="InterPro" id="IPR000668">
    <property type="entry name" value="Peptidase_C1A_C"/>
</dbReference>
<dbReference type="InterPro" id="IPR039417">
    <property type="entry name" value="Peptidase_C1A_papain-like"/>
</dbReference>
<dbReference type="EMBL" id="KE346360">
    <property type="protein sequence ID" value="KJE88433.1"/>
    <property type="molecule type" value="Genomic_DNA"/>
</dbReference>
<organism evidence="6 7">
    <name type="scientific">Capsaspora owczarzaki (strain ATCC 30864)</name>
    <dbReference type="NCBI Taxonomy" id="595528"/>
    <lineage>
        <taxon>Eukaryota</taxon>
        <taxon>Filasterea</taxon>
        <taxon>Capsaspora</taxon>
    </lineage>
</organism>
<sequence>MRVSAGLILVACVVAATLAEASTYDDFVAFKKQHDKLYASAEAEAKAFKNYQANLERIVELNRANPGTTFGITRFADMSQSEFGHKILMAPRAPVVHEAARYAPKLDVQDIPESFDWRQQLGGGAVRPVEDQGDLGTCWAFSTKENVEGQQFLKHNISITLSAEQLVECDYNDCSGFGGWPYLSYQYIMKNYGLISDDQLPYCSGLAYGKPGFCWPCLASPWNFTMCGDESDYNNSCDTTRHSCGLVTPQNVKATVIDWFAVENNATQIQAQLMTTGPLSVLLNAGELSLYHSGIYSPMICNPANLDHAVLLVGWGVSGSKPYWIIKNSWGPTWGLDGYFWIGRGTNKCGIESTVTSSIVS</sequence>
<reference evidence="7" key="1">
    <citation type="submission" date="2011-02" db="EMBL/GenBank/DDBJ databases">
        <title>The Genome Sequence of Capsaspora owczarzaki ATCC 30864.</title>
        <authorList>
            <person name="Russ C."/>
            <person name="Cuomo C."/>
            <person name="Burger G."/>
            <person name="Gray M.W."/>
            <person name="Holland P.W.H."/>
            <person name="King N."/>
            <person name="Lang F.B.F."/>
            <person name="Roger A.J."/>
            <person name="Ruiz-Trillo I."/>
            <person name="Young S.K."/>
            <person name="Zeng Q."/>
            <person name="Gargeya S."/>
            <person name="Alvarado L."/>
            <person name="Berlin A."/>
            <person name="Chapman S.B."/>
            <person name="Chen Z."/>
            <person name="Freedman E."/>
            <person name="Gellesch M."/>
            <person name="Goldberg J."/>
            <person name="Griggs A."/>
            <person name="Gujja S."/>
            <person name="Heilman E."/>
            <person name="Heiman D."/>
            <person name="Howarth C."/>
            <person name="Mehta T."/>
            <person name="Neiman D."/>
            <person name="Pearson M."/>
            <person name="Roberts A."/>
            <person name="Saif S."/>
            <person name="Shea T."/>
            <person name="Shenoy N."/>
            <person name="Sisk P."/>
            <person name="Stolte C."/>
            <person name="Sykes S."/>
            <person name="White J."/>
            <person name="Yandava C."/>
            <person name="Haas B."/>
            <person name="Nusbaum C."/>
            <person name="Birren B."/>
        </authorList>
    </citation>
    <scope>NUCLEOTIDE SEQUENCE</scope>
    <source>
        <strain evidence="7">ATCC 30864</strain>
    </source>
</reference>
<protein>
    <submittedName>
        <fullName evidence="6">Cysteine proteinase 7</fullName>
    </submittedName>
</protein>
<dbReference type="GO" id="GO:0008234">
    <property type="term" value="F:cysteine-type peptidase activity"/>
    <property type="evidence" value="ECO:0007669"/>
    <property type="project" value="InterPro"/>
</dbReference>
<dbReference type="GO" id="GO:0006508">
    <property type="term" value="P:proteolysis"/>
    <property type="evidence" value="ECO:0007669"/>
    <property type="project" value="InterPro"/>
</dbReference>
<proteinExistence type="inferred from homology"/>